<protein>
    <recommendedName>
        <fullName evidence="2">SRA1/Sec31 domain-containing protein</fullName>
    </recommendedName>
</protein>
<feature type="domain" description="SRA1/Sec31" evidence="2">
    <location>
        <begin position="37"/>
        <end position="154"/>
    </location>
</feature>
<name>A0A8K0KC22_LADFU</name>
<reference evidence="3" key="2">
    <citation type="submission" date="2017-10" db="EMBL/GenBank/DDBJ databases">
        <title>Ladona fulva Genome sequencing and assembly.</title>
        <authorList>
            <person name="Murali S."/>
            <person name="Richards S."/>
            <person name="Bandaranaike D."/>
            <person name="Bellair M."/>
            <person name="Blankenburg K."/>
            <person name="Chao H."/>
            <person name="Dinh H."/>
            <person name="Doddapaneni H."/>
            <person name="Dugan-Rocha S."/>
            <person name="Elkadiri S."/>
            <person name="Gnanaolivu R."/>
            <person name="Hernandez B."/>
            <person name="Skinner E."/>
            <person name="Javaid M."/>
            <person name="Lee S."/>
            <person name="Li M."/>
            <person name="Ming W."/>
            <person name="Munidasa M."/>
            <person name="Muniz J."/>
            <person name="Nguyen L."/>
            <person name="Hughes D."/>
            <person name="Osuji N."/>
            <person name="Pu L.-L."/>
            <person name="Puazo M."/>
            <person name="Qu C."/>
            <person name="Quiroz J."/>
            <person name="Raj R."/>
            <person name="Weissenberger G."/>
            <person name="Xin Y."/>
            <person name="Zou X."/>
            <person name="Han Y."/>
            <person name="Worley K."/>
            <person name="Muzny D."/>
            <person name="Gibbs R."/>
        </authorList>
    </citation>
    <scope>NUCLEOTIDE SEQUENCE</scope>
    <source>
        <strain evidence="3">Sampled in the wild</strain>
    </source>
</reference>
<evidence type="ECO:0000313" key="3">
    <source>
        <dbReference type="EMBL" id="KAG8231419.1"/>
    </source>
</evidence>
<comment type="caution">
    <text evidence="3">The sequence shown here is derived from an EMBL/GenBank/DDBJ whole genome shotgun (WGS) entry which is preliminary data.</text>
</comment>
<evidence type="ECO:0000313" key="4">
    <source>
        <dbReference type="Proteomes" id="UP000792457"/>
    </source>
</evidence>
<evidence type="ECO:0000256" key="1">
    <source>
        <dbReference type="SAM" id="MobiDB-lite"/>
    </source>
</evidence>
<dbReference type="Pfam" id="PF07304">
    <property type="entry name" value="SRA1"/>
    <property type="match status" value="1"/>
</dbReference>
<evidence type="ECO:0000259" key="2">
    <source>
        <dbReference type="Pfam" id="PF07304"/>
    </source>
</evidence>
<organism evidence="3 4">
    <name type="scientific">Ladona fulva</name>
    <name type="common">Scarce chaser dragonfly</name>
    <name type="synonym">Libellula fulva</name>
    <dbReference type="NCBI Taxonomy" id="123851"/>
    <lineage>
        <taxon>Eukaryota</taxon>
        <taxon>Metazoa</taxon>
        <taxon>Ecdysozoa</taxon>
        <taxon>Arthropoda</taxon>
        <taxon>Hexapoda</taxon>
        <taxon>Insecta</taxon>
        <taxon>Pterygota</taxon>
        <taxon>Palaeoptera</taxon>
        <taxon>Odonata</taxon>
        <taxon>Epiprocta</taxon>
        <taxon>Anisoptera</taxon>
        <taxon>Libelluloidea</taxon>
        <taxon>Libellulidae</taxon>
        <taxon>Ladona</taxon>
    </lineage>
</organism>
<feature type="compositionally biased region" description="Polar residues" evidence="1">
    <location>
        <begin position="1"/>
        <end position="31"/>
    </location>
</feature>
<dbReference type="Proteomes" id="UP000792457">
    <property type="component" value="Unassembled WGS sequence"/>
</dbReference>
<keyword evidence="4" id="KW-1185">Reference proteome</keyword>
<feature type="region of interest" description="Disordered" evidence="1">
    <location>
        <begin position="1"/>
        <end position="62"/>
    </location>
</feature>
<accession>A0A8K0KC22</accession>
<dbReference type="EMBL" id="KZ308556">
    <property type="protein sequence ID" value="KAG8231419.1"/>
    <property type="molecule type" value="Genomic_DNA"/>
</dbReference>
<dbReference type="AlphaFoldDB" id="A0A8K0KC22"/>
<proteinExistence type="predicted"/>
<sequence>MASGPSYYQQPTEPYYAQQQHPQSEGYSQPNPYMPSGTVEQPQPVQYQGSSQQPVSQMSNDPMSNLDASIRNFNTAMNSIALGTLKKDEIGQSLQLLHSSWREQKLSLEVQDITLKLSIALCNGDTAYAESLLSSLNTNHYQSCHEWISGPSTLLQVAISVKQSVF</sequence>
<reference evidence="3" key="1">
    <citation type="submission" date="2013-04" db="EMBL/GenBank/DDBJ databases">
        <authorList>
            <person name="Qu J."/>
            <person name="Murali S.C."/>
            <person name="Bandaranaike D."/>
            <person name="Bellair M."/>
            <person name="Blankenburg K."/>
            <person name="Chao H."/>
            <person name="Dinh H."/>
            <person name="Doddapaneni H."/>
            <person name="Downs B."/>
            <person name="Dugan-Rocha S."/>
            <person name="Elkadiri S."/>
            <person name="Gnanaolivu R.D."/>
            <person name="Hernandez B."/>
            <person name="Javaid M."/>
            <person name="Jayaseelan J.C."/>
            <person name="Lee S."/>
            <person name="Li M."/>
            <person name="Ming W."/>
            <person name="Munidasa M."/>
            <person name="Muniz J."/>
            <person name="Nguyen L."/>
            <person name="Ongeri F."/>
            <person name="Osuji N."/>
            <person name="Pu L.-L."/>
            <person name="Puazo M."/>
            <person name="Qu C."/>
            <person name="Quiroz J."/>
            <person name="Raj R."/>
            <person name="Weissenberger G."/>
            <person name="Xin Y."/>
            <person name="Zou X."/>
            <person name="Han Y."/>
            <person name="Richards S."/>
            <person name="Worley K."/>
            <person name="Muzny D."/>
            <person name="Gibbs R."/>
        </authorList>
    </citation>
    <scope>NUCLEOTIDE SEQUENCE</scope>
    <source>
        <strain evidence="3">Sampled in the wild</strain>
    </source>
</reference>
<gene>
    <name evidence="3" type="ORF">J437_LFUL011873</name>
</gene>
<dbReference type="Gene3D" id="1.20.940.10">
    <property type="entry name" value="Functional domain of the splicing factor Prp18"/>
    <property type="match status" value="1"/>
</dbReference>
<dbReference type="InterPro" id="IPR009917">
    <property type="entry name" value="SRA1/Sec31"/>
</dbReference>
<feature type="compositionally biased region" description="Polar residues" evidence="1">
    <location>
        <begin position="38"/>
        <end position="62"/>
    </location>
</feature>